<dbReference type="VEuPathDB" id="TrichDB:TRFO_09547"/>
<dbReference type="GeneID" id="94829625"/>
<dbReference type="Proteomes" id="UP000179807">
    <property type="component" value="Unassembled WGS sequence"/>
</dbReference>
<comment type="caution">
    <text evidence="3">The sequence shown here is derived from an EMBL/GenBank/DDBJ whole genome shotgun (WGS) entry which is preliminary data.</text>
</comment>
<keyword evidence="4" id="KW-1185">Reference proteome</keyword>
<dbReference type="Gene3D" id="1.10.10.10">
    <property type="entry name" value="Winged helix-like DNA-binding domain superfamily/Winged helix DNA-binding domain"/>
    <property type="match status" value="1"/>
</dbReference>
<dbReference type="Pfam" id="PF10416">
    <property type="entry name" value="IBD"/>
    <property type="match status" value="1"/>
</dbReference>
<sequence length="525" mass="60521">MEDLILQQKTPASVNTLDIYSLFTPDYRVKFLNEKDLINHISPSPSDHLTSPNPQQHQLLSPLRDKTQNDLPYPVSLEYLLHKPDSSPPPPKTPLVHSEPQSSFKISPAEFSIHVDNSQNHGQCSVLRNSCDDINHFTNSCPSKYLNKIQRASSPQNYHENCNSPELHHELNTSNSYQSIPSFASQSREIKRNLSLESMESDSKSPNDFSFQRNYGDSQAFCENSNKIPMPQLKQLQSLPQLHIAPQIQQPITNENQMQMESNSQINQNPTNGKNVNQNGNMMNINNYIILPNVNRYNSEQIEMIASTNNNNMNGAPFENDKYNKPKKTTLSSTFVPRKMNTITPNFDMQHFSLCCDPDLTINPQKIGFIPKSYWENISHPIGVIIRDFFFRKNHPCCRFYHKLYNALKLSEEKPEWQEFIGAKWLNNEIMQINGPVFGKLLGIRSYDGSLFHQQGNFPSFGFVELDIQTLQTLFSNDYINKYLTPDHHFLIHKNRAFRRDSEEEDFKYGTCKWVGIRQRSAKSA</sequence>
<evidence type="ECO:0000259" key="2">
    <source>
        <dbReference type="Pfam" id="PF10416"/>
    </source>
</evidence>
<dbReference type="InterPro" id="IPR036388">
    <property type="entry name" value="WH-like_DNA-bd_sf"/>
</dbReference>
<dbReference type="AlphaFoldDB" id="A0A1J4JDJ7"/>
<accession>A0A1J4JDJ7</accession>
<feature type="region of interest" description="Disordered" evidence="1">
    <location>
        <begin position="81"/>
        <end position="101"/>
    </location>
</feature>
<name>A0A1J4JDJ7_9EUKA</name>
<protein>
    <recommendedName>
        <fullName evidence="2">Initiator binding domain-containing protein</fullName>
    </recommendedName>
</protein>
<feature type="domain" description="Initiator binding" evidence="2">
    <location>
        <begin position="386"/>
        <end position="468"/>
    </location>
</feature>
<evidence type="ECO:0000313" key="3">
    <source>
        <dbReference type="EMBL" id="OHS97270.1"/>
    </source>
</evidence>
<proteinExistence type="predicted"/>
<dbReference type="EMBL" id="MLAK01001126">
    <property type="protein sequence ID" value="OHS97270.1"/>
    <property type="molecule type" value="Genomic_DNA"/>
</dbReference>
<evidence type="ECO:0000256" key="1">
    <source>
        <dbReference type="SAM" id="MobiDB-lite"/>
    </source>
</evidence>
<reference evidence="3" key="1">
    <citation type="submission" date="2016-10" db="EMBL/GenBank/DDBJ databases">
        <authorList>
            <person name="Benchimol M."/>
            <person name="Almeida L.G."/>
            <person name="Vasconcelos A.T."/>
            <person name="Perreira-Neves A."/>
            <person name="Rosa I.A."/>
            <person name="Tasca T."/>
            <person name="Bogo M.R."/>
            <person name="de Souza W."/>
        </authorList>
    </citation>
    <scope>NUCLEOTIDE SEQUENCE [LARGE SCALE GENOMIC DNA]</scope>
    <source>
        <strain evidence="3">K</strain>
    </source>
</reference>
<organism evidence="3 4">
    <name type="scientific">Tritrichomonas foetus</name>
    <dbReference type="NCBI Taxonomy" id="1144522"/>
    <lineage>
        <taxon>Eukaryota</taxon>
        <taxon>Metamonada</taxon>
        <taxon>Parabasalia</taxon>
        <taxon>Tritrichomonadida</taxon>
        <taxon>Tritrichomonadidae</taxon>
        <taxon>Tritrichomonas</taxon>
    </lineage>
</organism>
<gene>
    <name evidence="3" type="ORF">TRFO_09547</name>
</gene>
<dbReference type="InterPro" id="IPR018845">
    <property type="entry name" value="Initiator-bd"/>
</dbReference>
<evidence type="ECO:0000313" key="4">
    <source>
        <dbReference type="Proteomes" id="UP000179807"/>
    </source>
</evidence>
<dbReference type="RefSeq" id="XP_068350407.1">
    <property type="nucleotide sequence ID" value="XM_068494921.1"/>
</dbReference>